<evidence type="ECO:0000256" key="3">
    <source>
        <dbReference type="ARBA" id="ARBA00020256"/>
    </source>
</evidence>
<evidence type="ECO:0000256" key="10">
    <source>
        <dbReference type="ARBA" id="ARBA00023170"/>
    </source>
</evidence>
<evidence type="ECO:0000256" key="7">
    <source>
        <dbReference type="ARBA" id="ARBA00022989"/>
    </source>
</evidence>
<dbReference type="InterPro" id="IPR027417">
    <property type="entry name" value="P-loop_NTPase"/>
</dbReference>
<evidence type="ECO:0000256" key="2">
    <source>
        <dbReference type="ARBA" id="ARBA00005619"/>
    </source>
</evidence>
<reference evidence="12 13" key="2">
    <citation type="submission" date="2018-11" db="EMBL/GenBank/DDBJ databases">
        <authorList>
            <consortium name="Pathogen Informatics"/>
        </authorList>
    </citation>
    <scope>NUCLEOTIDE SEQUENCE [LARGE SCALE GENOMIC DNA]</scope>
</reference>
<evidence type="ECO:0000256" key="6">
    <source>
        <dbReference type="ARBA" id="ARBA00022824"/>
    </source>
</evidence>
<dbReference type="SUPFAM" id="SSF52540">
    <property type="entry name" value="P-loop containing nucleoside triphosphate hydrolases"/>
    <property type="match status" value="1"/>
</dbReference>
<evidence type="ECO:0000256" key="4">
    <source>
        <dbReference type="ARBA" id="ARBA00022692"/>
    </source>
</evidence>
<keyword evidence="5" id="KW-0547">Nucleotide-binding</keyword>
<name>A0A183ITR2_9BILA</name>
<evidence type="ECO:0000313" key="12">
    <source>
        <dbReference type="EMBL" id="VDP11509.1"/>
    </source>
</evidence>
<comment type="similarity">
    <text evidence="2">Belongs to the SRP receptor beta subunit family.</text>
</comment>
<keyword evidence="6" id="KW-0256">Endoplasmic reticulum</keyword>
<reference evidence="14" key="1">
    <citation type="submission" date="2016-06" db="UniProtKB">
        <authorList>
            <consortium name="WormBaseParasite"/>
        </authorList>
    </citation>
    <scope>IDENTIFICATION</scope>
</reference>
<evidence type="ECO:0000256" key="1">
    <source>
        <dbReference type="ARBA" id="ARBA00004389"/>
    </source>
</evidence>
<protein>
    <recommendedName>
        <fullName evidence="3">Signal recognition particle receptor subunit beta</fullName>
    </recommendedName>
</protein>
<dbReference type="GO" id="GO:0005525">
    <property type="term" value="F:GTP binding"/>
    <property type="evidence" value="ECO:0007669"/>
    <property type="project" value="UniProtKB-KW"/>
</dbReference>
<sequence>MDMTVDTVKNVTGVIAASVPVPILVAIVVVVISTILMLLVLLLGQSTRKTLLLCGITNSGKTLMFVELAVGHSVKTVTSMKENVHEIAIPGFPVQLVEIPGSDRIRKTILDNYLKVRSSSAYACIPTFIITIAKEDVPYMIFVVDSSSFMKECREVAEFLYDILSTKEVVKRGKRFSLLIACSKQDIPTAKSSQVIKVII</sequence>
<dbReference type="Proteomes" id="UP000270296">
    <property type="component" value="Unassembled WGS sequence"/>
</dbReference>
<dbReference type="InterPro" id="IPR019009">
    <property type="entry name" value="SRP_receptor_beta_su"/>
</dbReference>
<evidence type="ECO:0000256" key="9">
    <source>
        <dbReference type="ARBA" id="ARBA00023136"/>
    </source>
</evidence>
<dbReference type="OrthoDB" id="41266at2759"/>
<keyword evidence="7 11" id="KW-1133">Transmembrane helix</keyword>
<dbReference type="PANTHER" id="PTHR11711">
    <property type="entry name" value="ADP RIBOSYLATION FACTOR-RELATED"/>
    <property type="match status" value="1"/>
</dbReference>
<dbReference type="Gene3D" id="3.40.50.300">
    <property type="entry name" value="P-loop containing nucleotide triphosphate hydrolases"/>
    <property type="match status" value="1"/>
</dbReference>
<dbReference type="InterPro" id="IPR024156">
    <property type="entry name" value="Small_GTPase_ARF"/>
</dbReference>
<dbReference type="EMBL" id="UZAM01010240">
    <property type="protein sequence ID" value="VDP11509.1"/>
    <property type="molecule type" value="Genomic_DNA"/>
</dbReference>
<keyword evidence="8" id="KW-0342">GTP-binding</keyword>
<keyword evidence="10" id="KW-0675">Receptor</keyword>
<keyword evidence="4 11" id="KW-0812">Transmembrane</keyword>
<dbReference type="WBParaSite" id="SBAD_0000727501-mRNA-1">
    <property type="protein sequence ID" value="SBAD_0000727501-mRNA-1"/>
    <property type="gene ID" value="SBAD_0000727501"/>
</dbReference>
<gene>
    <name evidence="12" type="ORF">SBAD_LOCUS7009</name>
</gene>
<keyword evidence="13" id="KW-1185">Reference proteome</keyword>
<evidence type="ECO:0000313" key="14">
    <source>
        <dbReference type="WBParaSite" id="SBAD_0000727501-mRNA-1"/>
    </source>
</evidence>
<dbReference type="GO" id="GO:0005789">
    <property type="term" value="C:endoplasmic reticulum membrane"/>
    <property type="evidence" value="ECO:0007669"/>
    <property type="project" value="UniProtKB-SubCell"/>
</dbReference>
<evidence type="ECO:0000256" key="11">
    <source>
        <dbReference type="SAM" id="Phobius"/>
    </source>
</evidence>
<evidence type="ECO:0000313" key="13">
    <source>
        <dbReference type="Proteomes" id="UP000270296"/>
    </source>
</evidence>
<dbReference type="Pfam" id="PF09439">
    <property type="entry name" value="SRPRB"/>
    <property type="match status" value="2"/>
</dbReference>
<feature type="transmembrane region" description="Helical" evidence="11">
    <location>
        <begin position="20"/>
        <end position="43"/>
    </location>
</feature>
<keyword evidence="9 11" id="KW-0472">Membrane</keyword>
<accession>A0A183ITR2</accession>
<organism evidence="14">
    <name type="scientific">Soboliphyme baturini</name>
    <dbReference type="NCBI Taxonomy" id="241478"/>
    <lineage>
        <taxon>Eukaryota</taxon>
        <taxon>Metazoa</taxon>
        <taxon>Ecdysozoa</taxon>
        <taxon>Nematoda</taxon>
        <taxon>Enoplea</taxon>
        <taxon>Dorylaimia</taxon>
        <taxon>Dioctophymatida</taxon>
        <taxon>Dioctophymatoidea</taxon>
        <taxon>Soboliphymatidae</taxon>
        <taxon>Soboliphyme</taxon>
    </lineage>
</organism>
<dbReference type="AlphaFoldDB" id="A0A183ITR2"/>
<evidence type="ECO:0000256" key="5">
    <source>
        <dbReference type="ARBA" id="ARBA00022741"/>
    </source>
</evidence>
<evidence type="ECO:0000256" key="8">
    <source>
        <dbReference type="ARBA" id="ARBA00023134"/>
    </source>
</evidence>
<comment type="subcellular location">
    <subcellularLocation>
        <location evidence="1">Endoplasmic reticulum membrane</location>
        <topology evidence="1">Single-pass membrane protein</topology>
    </subcellularLocation>
</comment>
<proteinExistence type="inferred from homology"/>